<organism evidence="9 10">
    <name type="scientific">Allomyces macrogynus (strain ATCC 38327)</name>
    <name type="common">Allomyces javanicus var. macrogynus</name>
    <dbReference type="NCBI Taxonomy" id="578462"/>
    <lineage>
        <taxon>Eukaryota</taxon>
        <taxon>Fungi</taxon>
        <taxon>Fungi incertae sedis</taxon>
        <taxon>Blastocladiomycota</taxon>
        <taxon>Blastocladiomycetes</taxon>
        <taxon>Blastocladiales</taxon>
        <taxon>Blastocladiaceae</taxon>
        <taxon>Allomyces</taxon>
    </lineage>
</organism>
<keyword evidence="5" id="KW-0539">Nucleus</keyword>
<dbReference type="eggNOG" id="KOG0124">
    <property type="taxonomic scope" value="Eukaryota"/>
</dbReference>
<feature type="compositionally biased region" description="Low complexity" evidence="7">
    <location>
        <begin position="87"/>
        <end position="99"/>
    </location>
</feature>
<keyword evidence="4" id="KW-0508">mRNA splicing</keyword>
<dbReference type="STRING" id="578462.A0A0L0RVY9"/>
<accession>A0A0L0RVY9</accession>
<dbReference type="SUPFAM" id="SSF54928">
    <property type="entry name" value="RNA-binding domain, RBD"/>
    <property type="match status" value="2"/>
</dbReference>
<evidence type="ECO:0000256" key="1">
    <source>
        <dbReference type="ARBA" id="ARBA00004123"/>
    </source>
</evidence>
<evidence type="ECO:0000256" key="5">
    <source>
        <dbReference type="ARBA" id="ARBA00023242"/>
    </source>
</evidence>
<dbReference type="SMART" id="SM00361">
    <property type="entry name" value="RRM_1"/>
    <property type="match status" value="3"/>
</dbReference>
<comment type="subcellular location">
    <subcellularLocation>
        <location evidence="1">Nucleus</location>
    </subcellularLocation>
</comment>
<dbReference type="InterPro" id="IPR035979">
    <property type="entry name" value="RBD_domain_sf"/>
</dbReference>
<protein>
    <recommendedName>
        <fullName evidence="8">RRM domain-containing protein</fullName>
    </recommendedName>
</protein>
<dbReference type="VEuPathDB" id="FungiDB:AMAG_00257"/>
<evidence type="ECO:0000256" key="7">
    <source>
        <dbReference type="SAM" id="MobiDB-lite"/>
    </source>
</evidence>
<dbReference type="GO" id="GO:0000381">
    <property type="term" value="P:regulation of alternative mRNA splicing, via spliceosome"/>
    <property type="evidence" value="ECO:0007669"/>
    <property type="project" value="TreeGrafter"/>
</dbReference>
<dbReference type="GO" id="GO:0003723">
    <property type="term" value="F:RNA binding"/>
    <property type="evidence" value="ECO:0007669"/>
    <property type="project" value="UniProtKB-UniRule"/>
</dbReference>
<dbReference type="PROSITE" id="PS50102">
    <property type="entry name" value="RRM"/>
    <property type="match status" value="2"/>
</dbReference>
<keyword evidence="10" id="KW-1185">Reference proteome</keyword>
<dbReference type="CDD" id="cd12374">
    <property type="entry name" value="RRM_UHM_SPF45_PUF60"/>
    <property type="match status" value="1"/>
</dbReference>
<dbReference type="GO" id="GO:0071011">
    <property type="term" value="C:precatalytic spliceosome"/>
    <property type="evidence" value="ECO:0007669"/>
    <property type="project" value="TreeGrafter"/>
</dbReference>
<dbReference type="GO" id="GO:0000380">
    <property type="term" value="P:alternative mRNA splicing, via spliceosome"/>
    <property type="evidence" value="ECO:0007669"/>
    <property type="project" value="TreeGrafter"/>
</dbReference>
<keyword evidence="3 6" id="KW-0694">RNA-binding</keyword>
<feature type="compositionally biased region" description="Basic residues" evidence="7">
    <location>
        <begin position="100"/>
        <end position="110"/>
    </location>
</feature>
<dbReference type="OrthoDB" id="5411533at2759"/>
<evidence type="ECO:0000256" key="3">
    <source>
        <dbReference type="ARBA" id="ARBA00022884"/>
    </source>
</evidence>
<feature type="region of interest" description="Disordered" evidence="7">
    <location>
        <begin position="32"/>
        <end position="206"/>
    </location>
</feature>
<proteinExistence type="predicted"/>
<evidence type="ECO:0000256" key="4">
    <source>
        <dbReference type="ARBA" id="ARBA00023187"/>
    </source>
</evidence>
<evidence type="ECO:0000256" key="2">
    <source>
        <dbReference type="ARBA" id="ARBA00022664"/>
    </source>
</evidence>
<sequence>MAASSPLSDDHLARVQAAKDYAKLITKLFEHSGKAKGAATSSPTAAEPPSNGDAAAVSRDDRSARSRSRSQSRGAAPPRDRSRGSSRRSPSPAGSARNGSRARRASPRGRRVGDRLRAPASRSPSPRVRSRSRSRSRGLRRPISRSPPPRRRRSRSQSWSRPRRYRSRSRSRDRRYRSRSRSPPPRRRRSRTPPPVRPRPDRKPQALITPVINRIINRIYVGNLSPNVTEAEIRLLFSKFGYIKELSMTRDPNLNTHKGWCFVEFDAPEAAAAAIRGTNGVELGDRPLKSNHTHGFTDDIWHHFQPKLPNRLYMASVHPLVTEEEMRELFEGMGKLTQFSICPDLSTFRHKGYGFAEYETEEEAQKAIKYLDGLMIGGERLLVTPTLVGGPFPEGMAALSRFPRPRGGVPPVPSGGRPVIPKIEIEDPSPVLVLKNMVTADQVDEYLQEDVEEECRRHGNVKQVVVHVNPDLKQRSGESDVRVFVEFELVEERQSCERVMNGRFFSGNQVTAGEYSLKKFESKRYDE</sequence>
<dbReference type="EMBL" id="GG745328">
    <property type="protein sequence ID" value="KNE54265.1"/>
    <property type="molecule type" value="Genomic_DNA"/>
</dbReference>
<feature type="compositionally biased region" description="Basic residues" evidence="7">
    <location>
        <begin position="128"/>
        <end position="191"/>
    </location>
</feature>
<reference evidence="9 10" key="1">
    <citation type="submission" date="2009-11" db="EMBL/GenBank/DDBJ databases">
        <title>Annotation of Allomyces macrogynus ATCC 38327.</title>
        <authorList>
            <consortium name="The Broad Institute Genome Sequencing Platform"/>
            <person name="Russ C."/>
            <person name="Cuomo C."/>
            <person name="Burger G."/>
            <person name="Gray M.W."/>
            <person name="Holland P.W.H."/>
            <person name="King N."/>
            <person name="Lang F.B.F."/>
            <person name="Roger A.J."/>
            <person name="Ruiz-Trillo I."/>
            <person name="Young S.K."/>
            <person name="Zeng Q."/>
            <person name="Gargeya S."/>
            <person name="Fitzgerald M."/>
            <person name="Haas B."/>
            <person name="Abouelleil A."/>
            <person name="Alvarado L."/>
            <person name="Arachchi H.M."/>
            <person name="Berlin A."/>
            <person name="Chapman S.B."/>
            <person name="Gearin G."/>
            <person name="Goldberg J."/>
            <person name="Griggs A."/>
            <person name="Gujja S."/>
            <person name="Hansen M."/>
            <person name="Heiman D."/>
            <person name="Howarth C."/>
            <person name="Larimer J."/>
            <person name="Lui A."/>
            <person name="MacDonald P.J.P."/>
            <person name="McCowen C."/>
            <person name="Montmayeur A."/>
            <person name="Murphy C."/>
            <person name="Neiman D."/>
            <person name="Pearson M."/>
            <person name="Priest M."/>
            <person name="Roberts A."/>
            <person name="Saif S."/>
            <person name="Shea T."/>
            <person name="Sisk P."/>
            <person name="Stolte C."/>
            <person name="Sykes S."/>
            <person name="Wortman J."/>
            <person name="Nusbaum C."/>
            <person name="Birren B."/>
        </authorList>
    </citation>
    <scope>NUCLEOTIDE SEQUENCE [LARGE SCALE GENOMIC DNA]</scope>
    <source>
        <strain evidence="9 10">ATCC 38327</strain>
    </source>
</reference>
<feature type="domain" description="RRM" evidence="8">
    <location>
        <begin position="217"/>
        <end position="295"/>
    </location>
</feature>
<dbReference type="InterPro" id="IPR003954">
    <property type="entry name" value="RRM_euk-type"/>
</dbReference>
<dbReference type="AlphaFoldDB" id="A0A0L0RVY9"/>
<dbReference type="Proteomes" id="UP000054350">
    <property type="component" value="Unassembled WGS sequence"/>
</dbReference>
<dbReference type="GO" id="GO:0071013">
    <property type="term" value="C:catalytic step 2 spliceosome"/>
    <property type="evidence" value="ECO:0007669"/>
    <property type="project" value="TreeGrafter"/>
</dbReference>
<evidence type="ECO:0000256" key="6">
    <source>
        <dbReference type="PROSITE-ProRule" id="PRU00176"/>
    </source>
</evidence>
<dbReference type="PANTHER" id="PTHR47330">
    <property type="entry name" value="POLY(U)-BINDING-SPLICING FACTOR PUF60-B-RELATED"/>
    <property type="match status" value="1"/>
</dbReference>
<feature type="compositionally biased region" description="Low complexity" evidence="7">
    <location>
        <begin position="118"/>
        <end position="127"/>
    </location>
</feature>
<dbReference type="PANTHER" id="PTHR47330:SF1">
    <property type="entry name" value="POLY(U)-BINDING-SPLICING FACTOR PUF60"/>
    <property type="match status" value="1"/>
</dbReference>
<dbReference type="InterPro" id="IPR000504">
    <property type="entry name" value="RRM_dom"/>
</dbReference>
<dbReference type="InterPro" id="IPR051974">
    <property type="entry name" value="PUF60_regulator"/>
</dbReference>
<evidence type="ECO:0000313" key="10">
    <source>
        <dbReference type="Proteomes" id="UP000054350"/>
    </source>
</evidence>
<dbReference type="Gene3D" id="3.30.70.330">
    <property type="match status" value="3"/>
</dbReference>
<dbReference type="SMART" id="SM00360">
    <property type="entry name" value="RRM"/>
    <property type="match status" value="3"/>
</dbReference>
<dbReference type="Pfam" id="PF00076">
    <property type="entry name" value="RRM_1"/>
    <property type="match status" value="2"/>
</dbReference>
<reference evidence="10" key="2">
    <citation type="submission" date="2009-11" db="EMBL/GenBank/DDBJ databases">
        <title>The Genome Sequence of Allomyces macrogynus strain ATCC 38327.</title>
        <authorList>
            <consortium name="The Broad Institute Genome Sequencing Platform"/>
            <person name="Russ C."/>
            <person name="Cuomo C."/>
            <person name="Shea T."/>
            <person name="Young S.K."/>
            <person name="Zeng Q."/>
            <person name="Koehrsen M."/>
            <person name="Haas B."/>
            <person name="Borodovsky M."/>
            <person name="Guigo R."/>
            <person name="Alvarado L."/>
            <person name="Berlin A."/>
            <person name="Borenstein D."/>
            <person name="Chen Z."/>
            <person name="Engels R."/>
            <person name="Freedman E."/>
            <person name="Gellesch M."/>
            <person name="Goldberg J."/>
            <person name="Griggs A."/>
            <person name="Gujja S."/>
            <person name="Heiman D."/>
            <person name="Hepburn T."/>
            <person name="Howarth C."/>
            <person name="Jen D."/>
            <person name="Larson L."/>
            <person name="Lewis B."/>
            <person name="Mehta T."/>
            <person name="Park D."/>
            <person name="Pearson M."/>
            <person name="Roberts A."/>
            <person name="Saif S."/>
            <person name="Shenoy N."/>
            <person name="Sisk P."/>
            <person name="Stolte C."/>
            <person name="Sykes S."/>
            <person name="Walk T."/>
            <person name="White J."/>
            <person name="Yandava C."/>
            <person name="Burger G."/>
            <person name="Gray M.W."/>
            <person name="Holland P.W.H."/>
            <person name="King N."/>
            <person name="Lang F.B.F."/>
            <person name="Roger A.J."/>
            <person name="Ruiz-Trillo I."/>
            <person name="Lander E."/>
            <person name="Nusbaum C."/>
        </authorList>
    </citation>
    <scope>NUCLEOTIDE SEQUENCE [LARGE SCALE GENOMIC DNA]</scope>
    <source>
        <strain evidence="10">ATCC 38327</strain>
    </source>
</reference>
<evidence type="ECO:0000313" key="9">
    <source>
        <dbReference type="EMBL" id="KNE54265.1"/>
    </source>
</evidence>
<dbReference type="GO" id="GO:0006376">
    <property type="term" value="P:mRNA splice site recognition"/>
    <property type="evidence" value="ECO:0007669"/>
    <property type="project" value="TreeGrafter"/>
</dbReference>
<dbReference type="FunFam" id="3.30.70.330:FF:000382">
    <property type="entry name" value="G-patch domain-containing protein"/>
    <property type="match status" value="1"/>
</dbReference>
<feature type="domain" description="RRM" evidence="8">
    <location>
        <begin position="310"/>
        <end position="388"/>
    </location>
</feature>
<dbReference type="InterPro" id="IPR012677">
    <property type="entry name" value="Nucleotide-bd_a/b_plait_sf"/>
</dbReference>
<feature type="compositionally biased region" description="Low complexity" evidence="7">
    <location>
        <begin position="38"/>
        <end position="57"/>
    </location>
</feature>
<evidence type="ECO:0000259" key="8">
    <source>
        <dbReference type="PROSITE" id="PS50102"/>
    </source>
</evidence>
<name>A0A0L0RVY9_ALLM3</name>
<keyword evidence="2" id="KW-0507">mRNA processing</keyword>
<gene>
    <name evidence="9" type="ORF">AMAG_00257</name>
</gene>
<dbReference type="OMA" id="ACIACKN"/>